<evidence type="ECO:0008006" key="3">
    <source>
        <dbReference type="Google" id="ProtNLM"/>
    </source>
</evidence>
<dbReference type="InterPro" id="IPR032720">
    <property type="entry name" value="Cys_rich_CWC"/>
</dbReference>
<dbReference type="Pfam" id="PF14375">
    <property type="entry name" value="Cys_rich_CWC"/>
    <property type="match status" value="1"/>
</dbReference>
<protein>
    <recommendedName>
        <fullName evidence="3">Cysteine-rich CWC</fullName>
    </recommendedName>
</protein>
<dbReference type="EMBL" id="JAVDVX010000003">
    <property type="protein sequence ID" value="MDR7090250.1"/>
    <property type="molecule type" value="Genomic_DNA"/>
</dbReference>
<evidence type="ECO:0000313" key="1">
    <source>
        <dbReference type="EMBL" id="MDR7090250.1"/>
    </source>
</evidence>
<accession>A0ABU1UYM2</accession>
<name>A0ABU1UYM2_9GAMM</name>
<reference evidence="1 2" key="1">
    <citation type="submission" date="2023-07" db="EMBL/GenBank/DDBJ databases">
        <title>Sorghum-associated microbial communities from plants grown in Nebraska, USA.</title>
        <authorList>
            <person name="Schachtman D."/>
        </authorList>
    </citation>
    <scope>NUCLEOTIDE SEQUENCE [LARGE SCALE GENOMIC DNA]</scope>
    <source>
        <strain evidence="1 2">BE190</strain>
    </source>
</reference>
<gene>
    <name evidence="1" type="ORF">J2X05_002272</name>
</gene>
<evidence type="ECO:0000313" key="2">
    <source>
        <dbReference type="Proteomes" id="UP001253595"/>
    </source>
</evidence>
<keyword evidence="2" id="KW-1185">Reference proteome</keyword>
<dbReference type="Proteomes" id="UP001253595">
    <property type="component" value="Unassembled WGS sequence"/>
</dbReference>
<sequence length="73" mass="8052">MPDVTPLANHQCPLCSQPNHCAPAATGSFVSSCWCKAQTFPPELLAQLAPDQRNKSCICQQCVDRFNNQHPQQ</sequence>
<proteinExistence type="predicted"/>
<comment type="caution">
    <text evidence="1">The sequence shown here is derived from an EMBL/GenBank/DDBJ whole genome shotgun (WGS) entry which is preliminary data.</text>
</comment>
<dbReference type="RefSeq" id="WP_310072426.1">
    <property type="nucleotide sequence ID" value="NZ_JAVDVX010000003.1"/>
</dbReference>
<organism evidence="1 2">
    <name type="scientific">Cellvibrio fibrivorans</name>
    <dbReference type="NCBI Taxonomy" id="126350"/>
    <lineage>
        <taxon>Bacteria</taxon>
        <taxon>Pseudomonadati</taxon>
        <taxon>Pseudomonadota</taxon>
        <taxon>Gammaproteobacteria</taxon>
        <taxon>Cellvibrionales</taxon>
        <taxon>Cellvibrionaceae</taxon>
        <taxon>Cellvibrio</taxon>
    </lineage>
</organism>